<gene>
    <name evidence="1" type="ORF">MRB53_011456</name>
</gene>
<evidence type="ECO:0000313" key="1">
    <source>
        <dbReference type="EMBL" id="KAJ8637189.1"/>
    </source>
</evidence>
<protein>
    <submittedName>
        <fullName evidence="1">Uncharacterized protein</fullName>
    </submittedName>
</protein>
<dbReference type="EMBL" id="CM056811">
    <property type="protein sequence ID" value="KAJ8637189.1"/>
    <property type="molecule type" value="Genomic_DNA"/>
</dbReference>
<comment type="caution">
    <text evidence="1">The sequence shown here is derived from an EMBL/GenBank/DDBJ whole genome shotgun (WGS) entry which is preliminary data.</text>
</comment>
<organism evidence="1 2">
    <name type="scientific">Persea americana</name>
    <name type="common">Avocado</name>
    <dbReference type="NCBI Taxonomy" id="3435"/>
    <lineage>
        <taxon>Eukaryota</taxon>
        <taxon>Viridiplantae</taxon>
        <taxon>Streptophyta</taxon>
        <taxon>Embryophyta</taxon>
        <taxon>Tracheophyta</taxon>
        <taxon>Spermatophyta</taxon>
        <taxon>Magnoliopsida</taxon>
        <taxon>Magnoliidae</taxon>
        <taxon>Laurales</taxon>
        <taxon>Lauraceae</taxon>
        <taxon>Persea</taxon>
    </lineage>
</organism>
<name>A0ACC2LV31_PERAE</name>
<proteinExistence type="predicted"/>
<keyword evidence="2" id="KW-1185">Reference proteome</keyword>
<sequence>MDEISLAFLWFGLASVITGVLSSGGGGFLPLEGSKIIPVSMSITLIALAASASLPLCLLYITICCRLSICSSALTCAFLLSPFLPGKLFRVPYIACVFTLLHLLQSLLSDPLQRSLQQIWCDTWKAVRGAACSAYDATVSSLKALLESYGAPETSTSPYSSSPAPAA</sequence>
<dbReference type="Proteomes" id="UP001234297">
    <property type="component" value="Chromosome 3"/>
</dbReference>
<accession>A0ACC2LV31</accession>
<reference evidence="1 2" key="1">
    <citation type="journal article" date="2022" name="Hortic Res">
        <title>A haplotype resolved chromosomal level avocado genome allows analysis of novel avocado genes.</title>
        <authorList>
            <person name="Nath O."/>
            <person name="Fletcher S.J."/>
            <person name="Hayward A."/>
            <person name="Shaw L.M."/>
            <person name="Masouleh A.K."/>
            <person name="Furtado A."/>
            <person name="Henry R.J."/>
            <person name="Mitter N."/>
        </authorList>
    </citation>
    <scope>NUCLEOTIDE SEQUENCE [LARGE SCALE GENOMIC DNA]</scope>
    <source>
        <strain evidence="2">cv. Hass</strain>
    </source>
</reference>
<evidence type="ECO:0000313" key="2">
    <source>
        <dbReference type="Proteomes" id="UP001234297"/>
    </source>
</evidence>